<keyword evidence="2" id="KW-0646">Protease inhibitor</keyword>
<dbReference type="EMBL" id="JAUYZG010000003">
    <property type="protein sequence ID" value="KAK2910880.1"/>
    <property type="molecule type" value="Genomic_DNA"/>
</dbReference>
<keyword evidence="5" id="KW-1185">Reference proteome</keyword>
<dbReference type="InterPro" id="IPR046350">
    <property type="entry name" value="Cystatin_sf"/>
</dbReference>
<dbReference type="GO" id="GO:0004869">
    <property type="term" value="F:cysteine-type endopeptidase inhibitor activity"/>
    <property type="evidence" value="ECO:0007669"/>
    <property type="project" value="UniProtKB-KW"/>
</dbReference>
<gene>
    <name evidence="4" type="ORF">Q8A67_003013</name>
</gene>
<proteinExistence type="inferred from homology"/>
<accession>A0AA88PZW9</accession>
<dbReference type="GO" id="GO:0005829">
    <property type="term" value="C:cytosol"/>
    <property type="evidence" value="ECO:0007669"/>
    <property type="project" value="TreeGrafter"/>
</dbReference>
<organism evidence="4 5">
    <name type="scientific">Cirrhinus molitorella</name>
    <name type="common">mud carp</name>
    <dbReference type="NCBI Taxonomy" id="172907"/>
    <lineage>
        <taxon>Eukaryota</taxon>
        <taxon>Metazoa</taxon>
        <taxon>Chordata</taxon>
        <taxon>Craniata</taxon>
        <taxon>Vertebrata</taxon>
        <taxon>Euteleostomi</taxon>
        <taxon>Actinopterygii</taxon>
        <taxon>Neopterygii</taxon>
        <taxon>Teleostei</taxon>
        <taxon>Ostariophysi</taxon>
        <taxon>Cypriniformes</taxon>
        <taxon>Cyprinidae</taxon>
        <taxon>Labeoninae</taxon>
        <taxon>Labeonini</taxon>
        <taxon>Cirrhinus</taxon>
    </lineage>
</organism>
<dbReference type="SUPFAM" id="SSF54403">
    <property type="entry name" value="Cystatin/monellin"/>
    <property type="match status" value="1"/>
</dbReference>
<evidence type="ECO:0000256" key="3">
    <source>
        <dbReference type="ARBA" id="ARBA00022704"/>
    </source>
</evidence>
<evidence type="ECO:0000313" key="4">
    <source>
        <dbReference type="EMBL" id="KAK2910880.1"/>
    </source>
</evidence>
<name>A0AA88PZW9_9TELE</name>
<comment type="caution">
    <text evidence="4">The sequence shown here is derived from an EMBL/GenBank/DDBJ whole genome shotgun (WGS) entry which is preliminary data.</text>
</comment>
<dbReference type="Proteomes" id="UP001187343">
    <property type="component" value="Unassembled WGS sequence"/>
</dbReference>
<comment type="similarity">
    <text evidence="1">Belongs to the cystatin family.</text>
</comment>
<reference evidence="4" key="1">
    <citation type="submission" date="2023-08" db="EMBL/GenBank/DDBJ databases">
        <title>Chromosome-level Genome Assembly of mud carp (Cirrhinus molitorella).</title>
        <authorList>
            <person name="Liu H."/>
        </authorList>
    </citation>
    <scope>NUCLEOTIDE SEQUENCE</scope>
    <source>
        <strain evidence="4">Prfri</strain>
        <tissue evidence="4">Muscle</tissue>
    </source>
</reference>
<evidence type="ECO:0000313" key="5">
    <source>
        <dbReference type="Proteomes" id="UP001187343"/>
    </source>
</evidence>
<evidence type="ECO:0000256" key="1">
    <source>
        <dbReference type="ARBA" id="ARBA00009403"/>
    </source>
</evidence>
<dbReference type="PANTHER" id="PTHR11414">
    <property type="entry name" value="CYSTATIN FAMILY MEMBER"/>
    <property type="match status" value="1"/>
</dbReference>
<dbReference type="AlphaFoldDB" id="A0AA88PZW9"/>
<protein>
    <recommendedName>
        <fullName evidence="6">Cystatin domain-containing protein</fullName>
    </recommendedName>
</protein>
<evidence type="ECO:0008006" key="6">
    <source>
        <dbReference type="Google" id="ProtNLM"/>
    </source>
</evidence>
<dbReference type="Gene3D" id="3.10.450.10">
    <property type="match status" value="1"/>
</dbReference>
<evidence type="ECO:0000256" key="2">
    <source>
        <dbReference type="ARBA" id="ARBA00022690"/>
    </source>
</evidence>
<dbReference type="InterPro" id="IPR001713">
    <property type="entry name" value="Prot_inh_stefin"/>
</dbReference>
<dbReference type="PANTHER" id="PTHR11414:SF21">
    <property type="entry name" value="CYSTATIN 14A, TANDEM DUPLICATE 1-RELATED"/>
    <property type="match status" value="1"/>
</dbReference>
<sequence>MSEQFSDGICGGWSPVMPVTLEVIKICLEVRHSIEERVENKTDSKIFIPLVYSSQTVAGKNYLVKVLLDGKEDGLCVHAKIYQALPCHEGKLSVTGTHFPKTFYDPLIPF</sequence>
<keyword evidence="3" id="KW-0789">Thiol protease inhibitor</keyword>